<dbReference type="InterPro" id="IPR013785">
    <property type="entry name" value="Aldolase_TIM"/>
</dbReference>
<name>A0A1G2FB39_9BACT</name>
<evidence type="ECO:0000256" key="4">
    <source>
        <dbReference type="ARBA" id="ARBA00022643"/>
    </source>
</evidence>
<dbReference type="UniPathway" id="UPA00070"/>
<gene>
    <name evidence="8" type="ORF">A2815_02260</name>
</gene>
<keyword evidence="6" id="KW-0560">Oxidoreductase</keyword>
<dbReference type="GO" id="GO:0044205">
    <property type="term" value="P:'de novo' UMP biosynthetic process"/>
    <property type="evidence" value="ECO:0007669"/>
    <property type="project" value="UniProtKB-UniPathway"/>
</dbReference>
<protein>
    <recommendedName>
        <fullName evidence="7">Dihydroorotate dehydrogenase catalytic domain-containing protein</fullName>
    </recommendedName>
</protein>
<reference evidence="8 9" key="1">
    <citation type="journal article" date="2016" name="Nat. Commun.">
        <title>Thousands of microbial genomes shed light on interconnected biogeochemical processes in an aquifer system.</title>
        <authorList>
            <person name="Anantharaman K."/>
            <person name="Brown C.T."/>
            <person name="Hug L.A."/>
            <person name="Sharon I."/>
            <person name="Castelle C.J."/>
            <person name="Probst A.J."/>
            <person name="Thomas B.C."/>
            <person name="Singh A."/>
            <person name="Wilkins M.J."/>
            <person name="Karaoz U."/>
            <person name="Brodie E.L."/>
            <person name="Williams K.H."/>
            <person name="Hubbard S.S."/>
            <person name="Banfield J.F."/>
        </authorList>
    </citation>
    <scope>NUCLEOTIDE SEQUENCE [LARGE SCALE GENOMIC DNA]</scope>
</reference>
<dbReference type="InterPro" id="IPR005720">
    <property type="entry name" value="Dihydroorotate_DH_cat"/>
</dbReference>
<comment type="caution">
    <text evidence="8">The sequence shown here is derived from an EMBL/GenBank/DDBJ whole genome shotgun (WGS) entry which is preliminary data.</text>
</comment>
<dbReference type="GO" id="GO:0005737">
    <property type="term" value="C:cytoplasm"/>
    <property type="evidence" value="ECO:0007669"/>
    <property type="project" value="InterPro"/>
</dbReference>
<comment type="cofactor">
    <cofactor evidence="1">
        <name>FMN</name>
        <dbReference type="ChEBI" id="CHEBI:58210"/>
    </cofactor>
</comment>
<keyword evidence="5" id="KW-0665">Pyrimidine biosynthesis</keyword>
<dbReference type="Pfam" id="PF01180">
    <property type="entry name" value="DHO_dh"/>
    <property type="match status" value="1"/>
</dbReference>
<evidence type="ECO:0000256" key="5">
    <source>
        <dbReference type="ARBA" id="ARBA00022975"/>
    </source>
</evidence>
<evidence type="ECO:0000313" key="8">
    <source>
        <dbReference type="EMBL" id="OGZ35294.1"/>
    </source>
</evidence>
<proteinExistence type="predicted"/>
<accession>A0A1G2FB39</accession>
<evidence type="ECO:0000256" key="2">
    <source>
        <dbReference type="ARBA" id="ARBA00004725"/>
    </source>
</evidence>
<organism evidence="8 9">
    <name type="scientific">Candidatus Portnoybacteria bacterium RIFCSPHIGHO2_01_FULL_40_12b</name>
    <dbReference type="NCBI Taxonomy" id="1801994"/>
    <lineage>
        <taxon>Bacteria</taxon>
        <taxon>Candidatus Portnoyibacteriota</taxon>
    </lineage>
</organism>
<evidence type="ECO:0000256" key="3">
    <source>
        <dbReference type="ARBA" id="ARBA00022630"/>
    </source>
</evidence>
<evidence type="ECO:0000259" key="7">
    <source>
        <dbReference type="Pfam" id="PF01180"/>
    </source>
</evidence>
<dbReference type="GO" id="GO:0004152">
    <property type="term" value="F:dihydroorotate dehydrogenase activity"/>
    <property type="evidence" value="ECO:0007669"/>
    <property type="project" value="InterPro"/>
</dbReference>
<evidence type="ECO:0000313" key="9">
    <source>
        <dbReference type="Proteomes" id="UP000176974"/>
    </source>
</evidence>
<dbReference type="Proteomes" id="UP000176974">
    <property type="component" value="Unassembled WGS sequence"/>
</dbReference>
<dbReference type="Gene3D" id="3.20.20.70">
    <property type="entry name" value="Aldolase class I"/>
    <property type="match status" value="1"/>
</dbReference>
<comment type="pathway">
    <text evidence="2">Pyrimidine metabolism; UMP biosynthesis via de novo pathway.</text>
</comment>
<evidence type="ECO:0000256" key="6">
    <source>
        <dbReference type="ARBA" id="ARBA00023002"/>
    </source>
</evidence>
<keyword evidence="4" id="KW-0288">FMN</keyword>
<feature type="domain" description="Dihydroorotate dehydrogenase catalytic" evidence="7">
    <location>
        <begin position="94"/>
        <end position="287"/>
    </location>
</feature>
<dbReference type="EMBL" id="MHMY01000012">
    <property type="protein sequence ID" value="OGZ35294.1"/>
    <property type="molecule type" value="Genomic_DNA"/>
</dbReference>
<sequence length="317" mass="35685">MKMIKLSNSHGLEFVAASGLYGFDGQGYRWKFWEWPSKWTGAIDKSLLTIVTKTLTYPPTRGNYRWYAPWRVVKLVSAEGETIPLLWGLLKPELVYGVANAVGLTGPGFERWLKKDYPIINRCGYKVIVSITGTEVECGRIARKLNELNNIVVIEFNASCPNVVSGLKNSNQIKATILRITEESDLPILIKISYAQKYVDIAKEVEGLIEGISFNSLPWYYVFSSPSPLGKYGGGAISGLVCRKFYKRMLSDLVGAGVRRPIIMPVWNYQDIKENFRLGASACSFGSVGFLYPGRPTEFIRQWREEEKAALKEKSID</sequence>
<dbReference type="AlphaFoldDB" id="A0A1G2FB39"/>
<evidence type="ECO:0000256" key="1">
    <source>
        <dbReference type="ARBA" id="ARBA00001917"/>
    </source>
</evidence>
<dbReference type="InterPro" id="IPR012135">
    <property type="entry name" value="Dihydroorotate_DH_1_2"/>
</dbReference>
<keyword evidence="3" id="KW-0285">Flavoprotein</keyword>
<dbReference type="PIRSF" id="PIRSF000164">
    <property type="entry name" value="DHO_oxidase"/>
    <property type="match status" value="1"/>
</dbReference>
<dbReference type="SUPFAM" id="SSF51395">
    <property type="entry name" value="FMN-linked oxidoreductases"/>
    <property type="match status" value="1"/>
</dbReference>